<dbReference type="InterPro" id="IPR005793">
    <property type="entry name" value="Formyl_trans_C"/>
</dbReference>
<dbReference type="CDD" id="cd08646">
    <property type="entry name" value="FMT_core_Met-tRNA-FMT_N"/>
    <property type="match status" value="1"/>
</dbReference>
<dbReference type="HAMAP" id="MF_00182">
    <property type="entry name" value="Formyl_trans"/>
    <property type="match status" value="1"/>
</dbReference>
<dbReference type="CDD" id="cd08704">
    <property type="entry name" value="Met_tRNA_FMT_C"/>
    <property type="match status" value="1"/>
</dbReference>
<evidence type="ECO:0000313" key="12">
    <source>
        <dbReference type="Proteomes" id="UP001597102"/>
    </source>
</evidence>
<feature type="domain" description="Formyl transferase C-terminal" evidence="10">
    <location>
        <begin position="203"/>
        <end position="299"/>
    </location>
</feature>
<comment type="function">
    <text evidence="1 8">Attaches a formyl group to the free amino group of methionyl-tRNA(fMet). The formyl group appears to play a dual role in the initiator identity of N-formylmethionyl-tRNA by promoting its recognition by IF2 and preventing the misappropriation of this tRNA by the elongation apparatus.</text>
</comment>
<dbReference type="Proteomes" id="UP001597102">
    <property type="component" value="Unassembled WGS sequence"/>
</dbReference>
<dbReference type="SUPFAM" id="SSF50486">
    <property type="entry name" value="FMT C-terminal domain-like"/>
    <property type="match status" value="1"/>
</dbReference>
<dbReference type="InterPro" id="IPR036477">
    <property type="entry name" value="Formyl_transf_N_sf"/>
</dbReference>
<dbReference type="InterPro" id="IPR011034">
    <property type="entry name" value="Formyl_transferase-like_C_sf"/>
</dbReference>
<evidence type="ECO:0000313" key="11">
    <source>
        <dbReference type="EMBL" id="MFD0988142.1"/>
    </source>
</evidence>
<dbReference type="GO" id="GO:0004479">
    <property type="term" value="F:methionyl-tRNA formyltransferase activity"/>
    <property type="evidence" value="ECO:0007669"/>
    <property type="project" value="UniProtKB-EC"/>
</dbReference>
<dbReference type="SUPFAM" id="SSF53328">
    <property type="entry name" value="Formyltransferase"/>
    <property type="match status" value="1"/>
</dbReference>
<feature type="binding site" evidence="8">
    <location>
        <begin position="109"/>
        <end position="112"/>
    </location>
    <ligand>
        <name>(6S)-5,6,7,8-tetrahydrofolate</name>
        <dbReference type="ChEBI" id="CHEBI:57453"/>
    </ligand>
</feature>
<evidence type="ECO:0000259" key="9">
    <source>
        <dbReference type="Pfam" id="PF00551"/>
    </source>
</evidence>
<evidence type="ECO:0000256" key="8">
    <source>
        <dbReference type="HAMAP-Rule" id="MF_00182"/>
    </source>
</evidence>
<evidence type="ECO:0000256" key="7">
    <source>
        <dbReference type="ARBA" id="ARBA00048558"/>
    </source>
</evidence>
<evidence type="ECO:0000256" key="5">
    <source>
        <dbReference type="ARBA" id="ARBA00022679"/>
    </source>
</evidence>
<organism evidence="11 12">
    <name type="scientific">Methyloligella solikamskensis</name>
    <dbReference type="NCBI Taxonomy" id="1177756"/>
    <lineage>
        <taxon>Bacteria</taxon>
        <taxon>Pseudomonadati</taxon>
        <taxon>Pseudomonadota</taxon>
        <taxon>Alphaproteobacteria</taxon>
        <taxon>Hyphomicrobiales</taxon>
        <taxon>Hyphomicrobiaceae</taxon>
        <taxon>Methyloligella</taxon>
    </lineage>
</organism>
<evidence type="ECO:0000256" key="2">
    <source>
        <dbReference type="ARBA" id="ARBA00010699"/>
    </source>
</evidence>
<dbReference type="PANTHER" id="PTHR11138:SF5">
    <property type="entry name" value="METHIONYL-TRNA FORMYLTRANSFERASE, MITOCHONDRIAL"/>
    <property type="match status" value="1"/>
</dbReference>
<accession>A0ABW3JFD9</accession>
<sequence length="308" mass="33153">MRIVFMGTPDFSVPTLKAILAAGHEVVAVYSQPPRAAGRGMRLRPSPVHAFAEEQGLPVFTPEKLKSEDEQARFTALNADAAVVIAYGLILPRAILEAPREGCFNVHASLLPRWRGAAPIQRAIMEGDTETGTTIMRMDEGLDTGDICLQVELPITPDMTAGALHDALAEQGAALMVEALGRAEEGKLACTPQPQEGVTYAAKISSADGRIDWRKPAKEIHNQIRGLSPYPGAWCEIEREGKQERLKLLRAEIADGNGEPGTVIAEPLVVACGEVAIRLLELQRAGKKPMSADDFLRGVPLTKGAKLL</sequence>
<keyword evidence="6 8" id="KW-0648">Protein biosynthesis</keyword>
<dbReference type="PANTHER" id="PTHR11138">
    <property type="entry name" value="METHIONYL-TRNA FORMYLTRANSFERASE"/>
    <property type="match status" value="1"/>
</dbReference>
<proteinExistence type="inferred from homology"/>
<gene>
    <name evidence="8 11" type="primary">fmt</name>
    <name evidence="11" type="ORF">ACFQ2F_13640</name>
</gene>
<dbReference type="Gene3D" id="3.10.25.10">
    <property type="entry name" value="Formyl transferase, C-terminal domain"/>
    <property type="match status" value="1"/>
</dbReference>
<dbReference type="EC" id="2.1.2.9" evidence="3 8"/>
<dbReference type="InterPro" id="IPR037022">
    <property type="entry name" value="Formyl_trans_C_sf"/>
</dbReference>
<evidence type="ECO:0000256" key="3">
    <source>
        <dbReference type="ARBA" id="ARBA00012261"/>
    </source>
</evidence>
<comment type="caution">
    <text evidence="11">The sequence shown here is derived from an EMBL/GenBank/DDBJ whole genome shotgun (WGS) entry which is preliminary data.</text>
</comment>
<dbReference type="InterPro" id="IPR041711">
    <property type="entry name" value="Met-tRNA-FMT_N"/>
</dbReference>
<dbReference type="Gene3D" id="3.40.50.170">
    <property type="entry name" value="Formyl transferase, N-terminal domain"/>
    <property type="match status" value="1"/>
</dbReference>
<dbReference type="InterPro" id="IPR002376">
    <property type="entry name" value="Formyl_transf_N"/>
</dbReference>
<protein>
    <recommendedName>
        <fullName evidence="4 8">Methionyl-tRNA formyltransferase</fullName>
        <ecNumber evidence="3 8">2.1.2.9</ecNumber>
    </recommendedName>
</protein>
<feature type="domain" description="Formyl transferase N-terminal" evidence="9">
    <location>
        <begin position="1"/>
        <end position="180"/>
    </location>
</feature>
<name>A0ABW3JFD9_9HYPH</name>
<dbReference type="InterPro" id="IPR044135">
    <property type="entry name" value="Met-tRNA-FMT_C"/>
</dbReference>
<keyword evidence="12" id="KW-1185">Reference proteome</keyword>
<evidence type="ECO:0000259" key="10">
    <source>
        <dbReference type="Pfam" id="PF02911"/>
    </source>
</evidence>
<dbReference type="RefSeq" id="WP_379090986.1">
    <property type="nucleotide sequence ID" value="NZ_JBHTJO010000002.1"/>
</dbReference>
<comment type="catalytic activity">
    <reaction evidence="7 8">
        <text>L-methionyl-tRNA(fMet) + (6R)-10-formyltetrahydrofolate = N-formyl-L-methionyl-tRNA(fMet) + (6S)-5,6,7,8-tetrahydrofolate + H(+)</text>
        <dbReference type="Rhea" id="RHEA:24380"/>
        <dbReference type="Rhea" id="RHEA-COMP:9952"/>
        <dbReference type="Rhea" id="RHEA-COMP:9953"/>
        <dbReference type="ChEBI" id="CHEBI:15378"/>
        <dbReference type="ChEBI" id="CHEBI:57453"/>
        <dbReference type="ChEBI" id="CHEBI:78530"/>
        <dbReference type="ChEBI" id="CHEBI:78844"/>
        <dbReference type="ChEBI" id="CHEBI:195366"/>
        <dbReference type="EC" id="2.1.2.9"/>
    </reaction>
</comment>
<evidence type="ECO:0000256" key="6">
    <source>
        <dbReference type="ARBA" id="ARBA00022917"/>
    </source>
</evidence>
<dbReference type="Pfam" id="PF02911">
    <property type="entry name" value="Formyl_trans_C"/>
    <property type="match status" value="1"/>
</dbReference>
<dbReference type="InterPro" id="IPR005794">
    <property type="entry name" value="Fmt"/>
</dbReference>
<comment type="similarity">
    <text evidence="2 8">Belongs to the Fmt family.</text>
</comment>
<keyword evidence="5 8" id="KW-0808">Transferase</keyword>
<dbReference type="NCBIfam" id="TIGR00460">
    <property type="entry name" value="fmt"/>
    <property type="match status" value="1"/>
</dbReference>
<evidence type="ECO:0000256" key="1">
    <source>
        <dbReference type="ARBA" id="ARBA00002606"/>
    </source>
</evidence>
<reference evidence="12" key="1">
    <citation type="journal article" date="2019" name="Int. J. Syst. Evol. Microbiol.">
        <title>The Global Catalogue of Microorganisms (GCM) 10K type strain sequencing project: providing services to taxonomists for standard genome sequencing and annotation.</title>
        <authorList>
            <consortium name="The Broad Institute Genomics Platform"/>
            <consortium name="The Broad Institute Genome Sequencing Center for Infectious Disease"/>
            <person name="Wu L."/>
            <person name="Ma J."/>
        </authorList>
    </citation>
    <scope>NUCLEOTIDE SEQUENCE [LARGE SCALE GENOMIC DNA]</scope>
    <source>
        <strain evidence="12">CCUG 61697</strain>
    </source>
</reference>
<evidence type="ECO:0000256" key="4">
    <source>
        <dbReference type="ARBA" id="ARBA00016014"/>
    </source>
</evidence>
<dbReference type="EMBL" id="JBHTJO010000002">
    <property type="protein sequence ID" value="MFD0988142.1"/>
    <property type="molecule type" value="Genomic_DNA"/>
</dbReference>
<dbReference type="Pfam" id="PF00551">
    <property type="entry name" value="Formyl_trans_N"/>
    <property type="match status" value="1"/>
</dbReference>